<dbReference type="SUPFAM" id="SSF117281">
    <property type="entry name" value="Kelch motif"/>
    <property type="match status" value="1"/>
</dbReference>
<proteinExistence type="predicted"/>
<accession>A0A8S2U7N7</accession>
<gene>
    <name evidence="1" type="ORF">BYL167_LOCUS28573</name>
    <name evidence="3" type="ORF">GIL414_LOCUS32679</name>
    <name evidence="2" type="ORF">SMN809_LOCUS32101</name>
</gene>
<comment type="caution">
    <text evidence="1">The sequence shown here is derived from an EMBL/GenBank/DDBJ whole genome shotgun (WGS) entry which is preliminary data.</text>
</comment>
<organism evidence="1 4">
    <name type="scientific">Rotaria magnacalcarata</name>
    <dbReference type="NCBI Taxonomy" id="392030"/>
    <lineage>
        <taxon>Eukaryota</taxon>
        <taxon>Metazoa</taxon>
        <taxon>Spiralia</taxon>
        <taxon>Gnathifera</taxon>
        <taxon>Rotifera</taxon>
        <taxon>Eurotatoria</taxon>
        <taxon>Bdelloidea</taxon>
        <taxon>Philodinida</taxon>
        <taxon>Philodinidae</taxon>
        <taxon>Rotaria</taxon>
    </lineage>
</organism>
<dbReference type="EMBL" id="CAJOBH010040913">
    <property type="protein sequence ID" value="CAF4328248.1"/>
    <property type="molecule type" value="Genomic_DNA"/>
</dbReference>
<reference evidence="1" key="1">
    <citation type="submission" date="2021-02" db="EMBL/GenBank/DDBJ databases">
        <authorList>
            <person name="Nowell W R."/>
        </authorList>
    </citation>
    <scope>NUCLEOTIDE SEQUENCE</scope>
</reference>
<dbReference type="AlphaFoldDB" id="A0A8S2U7N7"/>
<dbReference type="Proteomes" id="UP000681967">
    <property type="component" value="Unassembled WGS sequence"/>
</dbReference>
<feature type="non-terminal residue" evidence="1">
    <location>
        <position position="1"/>
    </location>
</feature>
<evidence type="ECO:0000313" key="3">
    <source>
        <dbReference type="EMBL" id="CAF4456879.1"/>
    </source>
</evidence>
<protein>
    <submittedName>
        <fullName evidence="1">Uncharacterized protein</fullName>
    </submittedName>
</protein>
<evidence type="ECO:0000313" key="1">
    <source>
        <dbReference type="EMBL" id="CAF4328248.1"/>
    </source>
</evidence>
<dbReference type="Proteomes" id="UP000676336">
    <property type="component" value="Unassembled WGS sequence"/>
</dbReference>
<dbReference type="EMBL" id="CAJOBJ010070226">
    <property type="protein sequence ID" value="CAF4456879.1"/>
    <property type="molecule type" value="Genomic_DNA"/>
</dbReference>
<dbReference type="EMBL" id="CAJOBI010066150">
    <property type="protein sequence ID" value="CAF4437090.1"/>
    <property type="molecule type" value="Genomic_DNA"/>
</dbReference>
<sequence>GQWYNLGQIEFGRQGHTMVCLGDRIIVHGGLGKTGVCGETFLIDLIR</sequence>
<evidence type="ECO:0000313" key="4">
    <source>
        <dbReference type="Proteomes" id="UP000681967"/>
    </source>
</evidence>
<dbReference type="InterPro" id="IPR015915">
    <property type="entry name" value="Kelch-typ_b-propeller"/>
</dbReference>
<dbReference type="Proteomes" id="UP000681720">
    <property type="component" value="Unassembled WGS sequence"/>
</dbReference>
<evidence type="ECO:0000313" key="2">
    <source>
        <dbReference type="EMBL" id="CAF4437090.1"/>
    </source>
</evidence>
<dbReference type="Gene3D" id="2.120.10.80">
    <property type="entry name" value="Kelch-type beta propeller"/>
    <property type="match status" value="1"/>
</dbReference>
<name>A0A8S2U7N7_9BILA</name>